<feature type="transmembrane region" description="Helical" evidence="7">
    <location>
        <begin position="67"/>
        <end position="84"/>
    </location>
</feature>
<dbReference type="GO" id="GO:0005886">
    <property type="term" value="C:plasma membrane"/>
    <property type="evidence" value="ECO:0007669"/>
    <property type="project" value="UniProtKB-SubCell"/>
</dbReference>
<gene>
    <name evidence="9" type="ORF">GRI68_02795</name>
</gene>
<evidence type="ECO:0000256" key="1">
    <source>
        <dbReference type="ARBA" id="ARBA00004651"/>
    </source>
</evidence>
<evidence type="ECO:0000256" key="4">
    <source>
        <dbReference type="ARBA" id="ARBA00022692"/>
    </source>
</evidence>
<organism evidence="9 10">
    <name type="scientific">Alteriqipengyuania halimionae</name>
    <dbReference type="NCBI Taxonomy" id="1926630"/>
    <lineage>
        <taxon>Bacteria</taxon>
        <taxon>Pseudomonadati</taxon>
        <taxon>Pseudomonadota</taxon>
        <taxon>Alphaproteobacteria</taxon>
        <taxon>Sphingomonadales</taxon>
        <taxon>Erythrobacteraceae</taxon>
        <taxon>Alteriqipengyuania</taxon>
    </lineage>
</organism>
<reference evidence="9 10" key="1">
    <citation type="submission" date="2019-12" db="EMBL/GenBank/DDBJ databases">
        <title>Genomic-based taxomic classification of the family Erythrobacteraceae.</title>
        <authorList>
            <person name="Xu L."/>
        </authorList>
    </citation>
    <scope>NUCLEOTIDE SEQUENCE [LARGE SCALE GENOMIC DNA]</scope>
    <source>
        <strain evidence="9 10">LMG 29519</strain>
    </source>
</reference>
<dbReference type="InterPro" id="IPR007353">
    <property type="entry name" value="DUF421"/>
</dbReference>
<dbReference type="PANTHER" id="PTHR34582">
    <property type="entry name" value="UPF0702 TRANSMEMBRANE PROTEIN YCAP"/>
    <property type="match status" value="1"/>
</dbReference>
<feature type="domain" description="YetF C-terminal" evidence="8">
    <location>
        <begin position="91"/>
        <end position="157"/>
    </location>
</feature>
<feature type="transmembrane region" description="Helical" evidence="7">
    <location>
        <begin position="12"/>
        <end position="31"/>
    </location>
</feature>
<evidence type="ECO:0000256" key="5">
    <source>
        <dbReference type="ARBA" id="ARBA00022989"/>
    </source>
</evidence>
<evidence type="ECO:0000313" key="9">
    <source>
        <dbReference type="EMBL" id="MXP09107.1"/>
    </source>
</evidence>
<evidence type="ECO:0000256" key="3">
    <source>
        <dbReference type="ARBA" id="ARBA00022475"/>
    </source>
</evidence>
<dbReference type="EMBL" id="WTYR01000001">
    <property type="protein sequence ID" value="MXP09107.1"/>
    <property type="molecule type" value="Genomic_DNA"/>
</dbReference>
<keyword evidence="5 7" id="KW-1133">Transmembrane helix</keyword>
<dbReference type="InterPro" id="IPR023090">
    <property type="entry name" value="UPF0702_alpha/beta_dom_sf"/>
</dbReference>
<protein>
    <submittedName>
        <fullName evidence="9">DUF421 domain-containing protein</fullName>
    </submittedName>
</protein>
<accession>A0A6I4U4F8</accession>
<dbReference type="Proteomes" id="UP000429229">
    <property type="component" value="Unassembled WGS sequence"/>
</dbReference>
<sequence>MLVADPLFDTVLRSLILAAIALSWVTVLIRITGLRSLSKMTSFDFVMTIALGSLVATGAMVTKWLDFLQALIAMAALFLAQFTASRLRKSSEMVETAIQNEPILLMKDGEFRRDAMDTTRVTESDIIAKLREANVLDFSEVRAVVLETTGDVSVLHGDALDDALLEGVRNTD</sequence>
<dbReference type="OrthoDB" id="9793799at2"/>
<evidence type="ECO:0000259" key="8">
    <source>
        <dbReference type="Pfam" id="PF04239"/>
    </source>
</evidence>
<dbReference type="Pfam" id="PF04239">
    <property type="entry name" value="DUF421"/>
    <property type="match status" value="1"/>
</dbReference>
<comment type="subcellular location">
    <subcellularLocation>
        <location evidence="1">Cell membrane</location>
        <topology evidence="1">Multi-pass membrane protein</topology>
    </subcellularLocation>
</comment>
<dbReference type="AlphaFoldDB" id="A0A6I4U4F8"/>
<evidence type="ECO:0000256" key="2">
    <source>
        <dbReference type="ARBA" id="ARBA00006448"/>
    </source>
</evidence>
<keyword evidence="4 7" id="KW-0812">Transmembrane</keyword>
<dbReference type="Gene3D" id="3.30.240.20">
    <property type="entry name" value="bsu07140 like domains"/>
    <property type="match status" value="1"/>
</dbReference>
<keyword evidence="3" id="KW-1003">Cell membrane</keyword>
<name>A0A6I4U4F8_9SPHN</name>
<evidence type="ECO:0000313" key="10">
    <source>
        <dbReference type="Proteomes" id="UP000429229"/>
    </source>
</evidence>
<dbReference type="PANTHER" id="PTHR34582:SF6">
    <property type="entry name" value="UPF0702 TRANSMEMBRANE PROTEIN YCAP"/>
    <property type="match status" value="1"/>
</dbReference>
<evidence type="ECO:0000256" key="7">
    <source>
        <dbReference type="SAM" id="Phobius"/>
    </source>
</evidence>
<evidence type="ECO:0000256" key="6">
    <source>
        <dbReference type="ARBA" id="ARBA00023136"/>
    </source>
</evidence>
<keyword evidence="6 7" id="KW-0472">Membrane</keyword>
<keyword evidence="10" id="KW-1185">Reference proteome</keyword>
<comment type="caution">
    <text evidence="9">The sequence shown here is derived from an EMBL/GenBank/DDBJ whole genome shotgun (WGS) entry which is preliminary data.</text>
</comment>
<proteinExistence type="inferred from homology"/>
<feature type="transmembrane region" description="Helical" evidence="7">
    <location>
        <begin position="43"/>
        <end position="61"/>
    </location>
</feature>
<comment type="similarity">
    <text evidence="2">Belongs to the UPF0702 family.</text>
</comment>